<dbReference type="InterPro" id="IPR046977">
    <property type="entry name" value="RsmC/RlmG"/>
</dbReference>
<dbReference type="CDD" id="cd02440">
    <property type="entry name" value="AdoMet_MTases"/>
    <property type="match status" value="1"/>
</dbReference>
<organism evidence="7 8">
    <name type="scientific">Aquicoccus porphyridii</name>
    <dbReference type="NCBI Taxonomy" id="1852029"/>
    <lineage>
        <taxon>Bacteria</taxon>
        <taxon>Pseudomonadati</taxon>
        <taxon>Pseudomonadota</taxon>
        <taxon>Alphaproteobacteria</taxon>
        <taxon>Rhodobacterales</taxon>
        <taxon>Paracoccaceae</taxon>
        <taxon>Aquicoccus</taxon>
    </lineage>
</organism>
<evidence type="ECO:0000313" key="8">
    <source>
        <dbReference type="Proteomes" id="UP000325291"/>
    </source>
</evidence>
<reference evidence="7 8" key="1">
    <citation type="submission" date="2019-07" db="EMBL/GenBank/DDBJ databases">
        <title>Aquicoccus porphyridii gen. nov., sp. nov., isolated from a small marine red alga, Porphyridium marinum.</title>
        <authorList>
            <person name="Liu L."/>
        </authorList>
    </citation>
    <scope>NUCLEOTIDE SEQUENCE [LARGE SCALE GENOMIC DNA]</scope>
    <source>
        <strain evidence="7 8">L1 8-17</strain>
    </source>
</reference>
<accession>A0A5A9ZK80</accession>
<dbReference type="PROSITE" id="PS00092">
    <property type="entry name" value="N6_MTASE"/>
    <property type="match status" value="1"/>
</dbReference>
<dbReference type="InterPro" id="IPR020596">
    <property type="entry name" value="rRNA_Ade_Mease_Trfase_CS"/>
</dbReference>
<dbReference type="RefSeq" id="WP_111362546.1">
    <property type="nucleotide sequence ID" value="NZ_VINQ01000003.1"/>
</dbReference>
<keyword evidence="4 7" id="KW-0808">Transferase</keyword>
<feature type="domain" description="Methyltransferase small" evidence="6">
    <location>
        <begin position="158"/>
        <end position="320"/>
    </location>
</feature>
<dbReference type="Proteomes" id="UP000325291">
    <property type="component" value="Unassembled WGS sequence"/>
</dbReference>
<keyword evidence="5" id="KW-0949">S-adenosyl-L-methionine</keyword>
<evidence type="ECO:0000259" key="6">
    <source>
        <dbReference type="Pfam" id="PF05175"/>
    </source>
</evidence>
<protein>
    <submittedName>
        <fullName evidence="7">Class I SAM-dependent methyltransferase</fullName>
    </submittedName>
</protein>
<evidence type="ECO:0000256" key="1">
    <source>
        <dbReference type="ARBA" id="ARBA00022490"/>
    </source>
</evidence>
<dbReference type="InterPro" id="IPR007848">
    <property type="entry name" value="Small_mtfrase_dom"/>
</dbReference>
<keyword evidence="1" id="KW-0963">Cytoplasm</keyword>
<sequence length="330" mass="35540">MSVARLSLFLDDHPGVLPDIGEIVVTGAVSGLDLTGLPGDRLRVVARMKQDFESFEAAGVHVALDPPEKAALAIVIVPRAKAEARALVAAAMARADAVIVDGQKTDGIDSLFREMRQRCQCGAAFSKAHGKTFLARRDADDFADWAEAGEPRAIEGGFATRAGVFSADGIDPASRMLAAALPEKPGAHVVDLGGGWGYLTATILDRAGVKQVDLVEADRVALDCARENLPDARVRFHWADATRWMPETPADAVVMNPPFHEGRKGEPELGARFIGQAARMLAPGGRLWMVANRHLPYEKVLRTHFREVAEIGGDTRFKIFCASGRSRTRG</sequence>
<keyword evidence="3 7" id="KW-0489">Methyltransferase</keyword>
<evidence type="ECO:0000313" key="7">
    <source>
        <dbReference type="EMBL" id="KAA0917459.1"/>
    </source>
</evidence>
<dbReference type="InterPro" id="IPR029063">
    <property type="entry name" value="SAM-dependent_MTases_sf"/>
</dbReference>
<gene>
    <name evidence="7" type="ORF">FLO80_05265</name>
</gene>
<evidence type="ECO:0000256" key="4">
    <source>
        <dbReference type="ARBA" id="ARBA00022679"/>
    </source>
</evidence>
<dbReference type="SUPFAM" id="SSF53335">
    <property type="entry name" value="S-adenosyl-L-methionine-dependent methyltransferases"/>
    <property type="match status" value="1"/>
</dbReference>
<dbReference type="PANTHER" id="PTHR47816:SF4">
    <property type="entry name" value="RIBOSOMAL RNA SMALL SUBUNIT METHYLTRANSFERASE C"/>
    <property type="match status" value="1"/>
</dbReference>
<evidence type="ECO:0000256" key="2">
    <source>
        <dbReference type="ARBA" id="ARBA00022552"/>
    </source>
</evidence>
<proteinExistence type="predicted"/>
<evidence type="ECO:0000256" key="5">
    <source>
        <dbReference type="ARBA" id="ARBA00022691"/>
    </source>
</evidence>
<dbReference type="GO" id="GO:0003676">
    <property type="term" value="F:nucleic acid binding"/>
    <property type="evidence" value="ECO:0007669"/>
    <property type="project" value="InterPro"/>
</dbReference>
<dbReference type="PROSITE" id="PS01131">
    <property type="entry name" value="RRNA_A_DIMETH"/>
    <property type="match status" value="1"/>
</dbReference>
<keyword evidence="2" id="KW-0698">rRNA processing</keyword>
<dbReference type="EMBL" id="VINQ01000003">
    <property type="protein sequence ID" value="KAA0917459.1"/>
    <property type="molecule type" value="Genomic_DNA"/>
</dbReference>
<name>A0A5A9ZK80_9RHOB</name>
<comment type="caution">
    <text evidence="7">The sequence shown here is derived from an EMBL/GenBank/DDBJ whole genome shotgun (WGS) entry which is preliminary data.</text>
</comment>
<dbReference type="Pfam" id="PF05175">
    <property type="entry name" value="MTS"/>
    <property type="match status" value="1"/>
</dbReference>
<dbReference type="GO" id="GO:0000179">
    <property type="term" value="F:rRNA (adenine-N6,N6-)-dimethyltransferase activity"/>
    <property type="evidence" value="ECO:0007669"/>
    <property type="project" value="InterPro"/>
</dbReference>
<keyword evidence="8" id="KW-1185">Reference proteome</keyword>
<dbReference type="AlphaFoldDB" id="A0A5A9ZK80"/>
<dbReference type="InterPro" id="IPR002052">
    <property type="entry name" value="DNA_methylase_N6_adenine_CS"/>
</dbReference>
<evidence type="ECO:0000256" key="3">
    <source>
        <dbReference type="ARBA" id="ARBA00022603"/>
    </source>
</evidence>
<dbReference type="PANTHER" id="PTHR47816">
    <property type="entry name" value="RIBOSOMAL RNA SMALL SUBUNIT METHYLTRANSFERASE C"/>
    <property type="match status" value="1"/>
</dbReference>
<dbReference type="Gene3D" id="3.40.50.150">
    <property type="entry name" value="Vaccinia Virus protein VP39"/>
    <property type="match status" value="1"/>
</dbReference>